<evidence type="ECO:0000313" key="1">
    <source>
        <dbReference type="EMBL" id="GAP51791.1"/>
    </source>
</evidence>
<keyword evidence="2" id="KW-1185">Reference proteome</keyword>
<name>A0A0K8PVD7_STRAJ</name>
<evidence type="ECO:0000313" key="2">
    <source>
        <dbReference type="Proteomes" id="UP000053859"/>
    </source>
</evidence>
<dbReference type="EMBL" id="DF968388">
    <property type="protein sequence ID" value="GAP51791.1"/>
    <property type="molecule type" value="Genomic_DNA"/>
</dbReference>
<dbReference type="AlphaFoldDB" id="A0A0K8PVD7"/>
<dbReference type="PATRIC" id="fig|146537.3.peg.7003"/>
<organism evidence="1 2">
    <name type="scientific">Streptomyces azureus</name>
    <dbReference type="NCBI Taxonomy" id="146537"/>
    <lineage>
        <taxon>Bacteria</taxon>
        <taxon>Bacillati</taxon>
        <taxon>Actinomycetota</taxon>
        <taxon>Actinomycetes</taxon>
        <taxon>Kitasatosporales</taxon>
        <taxon>Streptomycetaceae</taxon>
        <taxon>Streptomyces</taxon>
    </lineage>
</organism>
<dbReference type="Proteomes" id="UP000053859">
    <property type="component" value="Unassembled WGS sequence"/>
</dbReference>
<reference evidence="1" key="1">
    <citation type="journal article" date="2015" name="Genome Announc.">
        <title>Draft Genome Sequence of Thiostrepton-Producing Streptomyces azureus ATCC 14921.</title>
        <authorList>
            <person name="Sakihara K."/>
            <person name="Maeda J."/>
            <person name="Tashiro K."/>
            <person name="Fujino Y."/>
            <person name="Kuhara S."/>
            <person name="Ohshima T."/>
            <person name="Ogata S."/>
            <person name="Doi K."/>
        </authorList>
    </citation>
    <scope>NUCLEOTIDE SEQUENCE [LARGE SCALE GENOMIC DNA]</scope>
    <source>
        <strain evidence="1">ATCC14921</strain>
    </source>
</reference>
<proteinExistence type="predicted"/>
<accession>A0A0K8PVD7</accession>
<protein>
    <submittedName>
        <fullName evidence="1">Prephenate dehydratase</fullName>
    </submittedName>
</protein>
<gene>
    <name evidence="1" type="ORF">SAZU_6664</name>
</gene>
<sequence>MGARADQGRFVGEGIRVRDVRPYGRVARVWLVDDVAGAVLDLLQDVAVLVEASRPTASSSHSRNH</sequence>